<reference evidence="4" key="1">
    <citation type="submission" date="2025-08" db="UniProtKB">
        <authorList>
            <consortium name="Ensembl"/>
        </authorList>
    </citation>
    <scope>IDENTIFICATION</scope>
</reference>
<sequence length="653" mass="73250">MSYQSCHCGWSKVTTYQGLRTHQGKMGCTPKGMGIPESEQFRFNTHLSSIIYEAPRIHVEDHLIFTPPFKPVRQQNTWETSGLLNWTTPIKTETFSVSPNLATLPATEYAVTEALKPDTFNTSDMSYQSCHCGWSKVTTYQGLRTHQGKMGCTPKGMGIPESEQFRFNTHLSSIIYEAPRIHVEDHLIFTPPFKPVMGTQDPYRTPLALDFSNGAQSPPSPASQTFSTQVNPAAAGVTVEERNNAAFQTPPLHSAALQTTANARRALDFSACAQQPVQQPWHLPTTTAQETVNPREREKEAEREKEKEREAQELQRVRQALMIAELQQNIQTRERKTAEVRSSVKACKGVLDAEWLEINSVFSEVMRVVEGTRQKALRPVEERRKRVKREAQDMVQKLQKEIDELKMTIDKLHKNPDLKVSPQSCDWNNVTGDSSFSFGTLRTTTSIMMKEIHQELEKLSSVELKRIPTCAVDVELDPTTAHPSLVLSPDRKSVGDGGKYLKVPDGPQRFDMFGSILGLDRLTSGKSYWEVEVSNKTGWDLGVARPDAKRKGTLSLNPGNGYWVIVHYEDKKYAALTAPPVSLSLPQKPQKVGVFVDYEEGLVSFYDVGAKSHIYSFTECSFSGGIFPYFSPHLKHNNNNPHPLIISAVVVNV</sequence>
<evidence type="ECO:0000259" key="3">
    <source>
        <dbReference type="PROSITE" id="PS50188"/>
    </source>
</evidence>
<dbReference type="RefSeq" id="XP_034412697.1">
    <property type="nucleotide sequence ID" value="XM_034556806.1"/>
</dbReference>
<dbReference type="OrthoDB" id="6105938at2759"/>
<dbReference type="GeneTree" id="ENSGT01040000240385"/>
<organism evidence="4 5">
    <name type="scientific">Cyclopterus lumpus</name>
    <name type="common">Lumpsucker</name>
    <dbReference type="NCBI Taxonomy" id="8103"/>
    <lineage>
        <taxon>Eukaryota</taxon>
        <taxon>Metazoa</taxon>
        <taxon>Chordata</taxon>
        <taxon>Craniata</taxon>
        <taxon>Vertebrata</taxon>
        <taxon>Euteleostomi</taxon>
        <taxon>Actinopterygii</taxon>
        <taxon>Neopterygii</taxon>
        <taxon>Teleostei</taxon>
        <taxon>Neoteleostei</taxon>
        <taxon>Acanthomorphata</taxon>
        <taxon>Eupercaria</taxon>
        <taxon>Perciformes</taxon>
        <taxon>Cottioidei</taxon>
        <taxon>Cottales</taxon>
        <taxon>Cyclopteridae</taxon>
        <taxon>Cyclopterus</taxon>
    </lineage>
</organism>
<dbReference type="InterPro" id="IPR003877">
    <property type="entry name" value="SPRY_dom"/>
</dbReference>
<evidence type="ECO:0000313" key="5">
    <source>
        <dbReference type="Proteomes" id="UP000694565"/>
    </source>
</evidence>
<feature type="compositionally biased region" description="Polar residues" evidence="2">
    <location>
        <begin position="213"/>
        <end position="231"/>
    </location>
</feature>
<dbReference type="InterPro" id="IPR013320">
    <property type="entry name" value="ConA-like_dom_sf"/>
</dbReference>
<dbReference type="SMART" id="SM00449">
    <property type="entry name" value="SPRY"/>
    <property type="match status" value="1"/>
</dbReference>
<dbReference type="InterPro" id="IPR006574">
    <property type="entry name" value="PRY"/>
</dbReference>
<dbReference type="GeneID" id="117747515"/>
<keyword evidence="5" id="KW-1185">Reference proteome</keyword>
<keyword evidence="1" id="KW-0175">Coiled coil</keyword>
<dbReference type="Pfam" id="PF25600">
    <property type="entry name" value="TRIM_CC"/>
    <property type="match status" value="1"/>
</dbReference>
<dbReference type="PROSITE" id="PS50188">
    <property type="entry name" value="B302_SPRY"/>
    <property type="match status" value="1"/>
</dbReference>
<reference evidence="4" key="2">
    <citation type="submission" date="2025-09" db="UniProtKB">
        <authorList>
            <consortium name="Ensembl"/>
        </authorList>
    </citation>
    <scope>IDENTIFICATION</scope>
</reference>
<feature type="compositionally biased region" description="Polar residues" evidence="2">
    <location>
        <begin position="278"/>
        <end position="292"/>
    </location>
</feature>
<evidence type="ECO:0000256" key="1">
    <source>
        <dbReference type="SAM" id="Coils"/>
    </source>
</evidence>
<evidence type="ECO:0000313" key="4">
    <source>
        <dbReference type="Ensembl" id="ENSCLMP00005022541.1"/>
    </source>
</evidence>
<feature type="region of interest" description="Disordered" evidence="2">
    <location>
        <begin position="210"/>
        <end position="231"/>
    </location>
</feature>
<proteinExistence type="predicted"/>
<dbReference type="CDD" id="cd13733">
    <property type="entry name" value="SPRY_PRY_C-I_1"/>
    <property type="match status" value="1"/>
</dbReference>
<dbReference type="SMART" id="SM00589">
    <property type="entry name" value="PRY"/>
    <property type="match status" value="1"/>
</dbReference>
<evidence type="ECO:0000256" key="2">
    <source>
        <dbReference type="SAM" id="MobiDB-lite"/>
    </source>
</evidence>
<dbReference type="SUPFAM" id="SSF49899">
    <property type="entry name" value="Concanavalin A-like lectins/glucanases"/>
    <property type="match status" value="1"/>
</dbReference>
<dbReference type="InterPro" id="IPR058030">
    <property type="entry name" value="TRIM8/14/16/25/29/45/65_CC"/>
</dbReference>
<accession>A0A8C2Z5Z0</accession>
<dbReference type="AlphaFoldDB" id="A0A8C2Z5Z0"/>
<dbReference type="InterPro" id="IPR001870">
    <property type="entry name" value="B30.2/SPRY"/>
</dbReference>
<dbReference type="InterPro" id="IPR050143">
    <property type="entry name" value="TRIM/RBCC"/>
</dbReference>
<dbReference type="PRINTS" id="PR01407">
    <property type="entry name" value="BUTYPHLNCDUF"/>
</dbReference>
<feature type="region of interest" description="Disordered" evidence="2">
    <location>
        <begin position="278"/>
        <end position="313"/>
    </location>
</feature>
<protein>
    <recommendedName>
        <fullName evidence="3">B30.2/SPRY domain-containing protein</fullName>
    </recommendedName>
</protein>
<dbReference type="InterPro" id="IPR043136">
    <property type="entry name" value="B30.2/SPRY_sf"/>
</dbReference>
<feature type="compositionally biased region" description="Basic and acidic residues" evidence="2">
    <location>
        <begin position="293"/>
        <end position="313"/>
    </location>
</feature>
<dbReference type="Proteomes" id="UP000694565">
    <property type="component" value="Unplaced"/>
</dbReference>
<dbReference type="InterPro" id="IPR003879">
    <property type="entry name" value="Butyrophylin_SPRY"/>
</dbReference>
<feature type="domain" description="B30.2/SPRY" evidence="3">
    <location>
        <begin position="454"/>
        <end position="651"/>
    </location>
</feature>
<dbReference type="PANTHER" id="PTHR24103">
    <property type="entry name" value="E3 UBIQUITIN-PROTEIN LIGASE TRIM"/>
    <property type="match status" value="1"/>
</dbReference>
<dbReference type="RefSeq" id="XP_034412696.1">
    <property type="nucleotide sequence ID" value="XM_034556805.1"/>
</dbReference>
<dbReference type="Pfam" id="PF13765">
    <property type="entry name" value="PRY"/>
    <property type="match status" value="1"/>
</dbReference>
<gene>
    <name evidence="4" type="primary">LOC117747515</name>
</gene>
<feature type="coiled-coil region" evidence="1">
    <location>
        <begin position="381"/>
        <end position="415"/>
    </location>
</feature>
<name>A0A8C2Z5Z0_CYCLU</name>
<dbReference type="FunFam" id="2.60.120.920:FF:000004">
    <property type="entry name" value="Butyrophilin subfamily 1 member A1"/>
    <property type="match status" value="1"/>
</dbReference>
<dbReference type="Ensembl" id="ENSCLMT00005023621.1">
    <property type="protein sequence ID" value="ENSCLMP00005022541.1"/>
    <property type="gene ID" value="ENSCLMG00005011190.1"/>
</dbReference>
<dbReference type="Pfam" id="PF00622">
    <property type="entry name" value="SPRY"/>
    <property type="match status" value="1"/>
</dbReference>
<dbReference type="KEGG" id="clum:117747515"/>
<dbReference type="Gene3D" id="2.60.120.920">
    <property type="match status" value="1"/>
</dbReference>